<proteinExistence type="predicted"/>
<keyword evidence="2" id="KW-0238">DNA-binding</keyword>
<keyword evidence="9" id="KW-1185">Reference proteome</keyword>
<keyword evidence="1" id="KW-0805">Transcription regulation</keyword>
<dbReference type="InterPro" id="IPR001789">
    <property type="entry name" value="Sig_transdc_resp-reg_receiver"/>
</dbReference>
<evidence type="ECO:0000256" key="1">
    <source>
        <dbReference type="ARBA" id="ARBA00023015"/>
    </source>
</evidence>
<dbReference type="PROSITE" id="PS01124">
    <property type="entry name" value="HTH_ARAC_FAMILY_2"/>
    <property type="match status" value="1"/>
</dbReference>
<dbReference type="InterPro" id="IPR018060">
    <property type="entry name" value="HTH_AraC"/>
</dbReference>
<organism evidence="8 10">
    <name type="scientific">Paenibacillus odorifer</name>
    <dbReference type="NCBI Taxonomy" id="189426"/>
    <lineage>
        <taxon>Bacteria</taxon>
        <taxon>Bacillati</taxon>
        <taxon>Bacillota</taxon>
        <taxon>Bacilli</taxon>
        <taxon>Bacillales</taxon>
        <taxon>Paenibacillaceae</taxon>
        <taxon>Paenibacillus</taxon>
    </lineage>
</organism>
<evidence type="ECO:0000256" key="3">
    <source>
        <dbReference type="ARBA" id="ARBA00023163"/>
    </source>
</evidence>
<feature type="domain" description="Response regulatory" evidence="6">
    <location>
        <begin position="4"/>
        <end position="124"/>
    </location>
</feature>
<dbReference type="InterPro" id="IPR018062">
    <property type="entry name" value="HTH_AraC-typ_CS"/>
</dbReference>
<dbReference type="PRINTS" id="PR00032">
    <property type="entry name" value="HTHARAC"/>
</dbReference>
<dbReference type="EMBL" id="MPTD01000023">
    <property type="protein sequence ID" value="OMD46568.1"/>
    <property type="molecule type" value="Genomic_DNA"/>
</dbReference>
<protein>
    <recommendedName>
        <fullName evidence="11">DNA-binding response regulator</fullName>
    </recommendedName>
</protein>
<dbReference type="SMART" id="SM00448">
    <property type="entry name" value="REC"/>
    <property type="match status" value="1"/>
</dbReference>
<dbReference type="Proteomes" id="UP000187313">
    <property type="component" value="Unassembled WGS sequence"/>
</dbReference>
<dbReference type="PROSITE" id="PS50110">
    <property type="entry name" value="RESPONSE_REGULATORY"/>
    <property type="match status" value="1"/>
</dbReference>
<dbReference type="Pfam" id="PF00072">
    <property type="entry name" value="Response_reg"/>
    <property type="match status" value="1"/>
</dbReference>
<gene>
    <name evidence="7" type="ORF">BSK51_26510</name>
    <name evidence="8" type="ORF">BSK65_03790</name>
</gene>
<dbReference type="PANTHER" id="PTHR43280">
    <property type="entry name" value="ARAC-FAMILY TRANSCRIPTIONAL REGULATOR"/>
    <property type="match status" value="1"/>
</dbReference>
<feature type="modified residue" description="4-aspartylphosphate" evidence="4">
    <location>
        <position position="57"/>
    </location>
</feature>
<dbReference type="PANTHER" id="PTHR43280:SF2">
    <property type="entry name" value="HTH-TYPE TRANSCRIPTIONAL REGULATOR EXSA"/>
    <property type="match status" value="1"/>
</dbReference>
<comment type="caution">
    <text evidence="8">The sequence shown here is derived from an EMBL/GenBank/DDBJ whole genome shotgun (WGS) entry which is preliminary data.</text>
</comment>
<evidence type="ECO:0000313" key="10">
    <source>
        <dbReference type="Proteomes" id="UP000187425"/>
    </source>
</evidence>
<accession>A0A1R0ZQ37</accession>
<evidence type="ECO:0000256" key="4">
    <source>
        <dbReference type="PROSITE-ProRule" id="PRU00169"/>
    </source>
</evidence>
<dbReference type="Gene3D" id="1.10.10.60">
    <property type="entry name" value="Homeodomain-like"/>
    <property type="match status" value="2"/>
</dbReference>
<dbReference type="EMBL" id="MPTW01000001">
    <property type="protein sequence ID" value="OME74797.1"/>
    <property type="molecule type" value="Genomic_DNA"/>
</dbReference>
<dbReference type="SUPFAM" id="SSF46689">
    <property type="entry name" value="Homeodomain-like"/>
    <property type="match status" value="2"/>
</dbReference>
<dbReference type="PROSITE" id="PS00041">
    <property type="entry name" value="HTH_ARAC_FAMILY_1"/>
    <property type="match status" value="1"/>
</dbReference>
<evidence type="ECO:0000259" key="6">
    <source>
        <dbReference type="PROSITE" id="PS50110"/>
    </source>
</evidence>
<dbReference type="AlphaFoldDB" id="A0A1R0ZQ37"/>
<evidence type="ECO:0008006" key="11">
    <source>
        <dbReference type="Google" id="ProtNLM"/>
    </source>
</evidence>
<dbReference type="InterPro" id="IPR009057">
    <property type="entry name" value="Homeodomain-like_sf"/>
</dbReference>
<name>A0A1R0ZQ37_9BACL</name>
<evidence type="ECO:0000313" key="9">
    <source>
        <dbReference type="Proteomes" id="UP000187313"/>
    </source>
</evidence>
<dbReference type="GO" id="GO:0003700">
    <property type="term" value="F:DNA-binding transcription factor activity"/>
    <property type="evidence" value="ECO:0007669"/>
    <property type="project" value="InterPro"/>
</dbReference>
<feature type="domain" description="HTH araC/xylS-type" evidence="5">
    <location>
        <begin position="443"/>
        <end position="540"/>
    </location>
</feature>
<evidence type="ECO:0000313" key="7">
    <source>
        <dbReference type="EMBL" id="OMD46568.1"/>
    </source>
</evidence>
<dbReference type="GO" id="GO:0000160">
    <property type="term" value="P:phosphorelay signal transduction system"/>
    <property type="evidence" value="ECO:0007669"/>
    <property type="project" value="InterPro"/>
</dbReference>
<reference evidence="8 10" key="1">
    <citation type="submission" date="2016-11" db="EMBL/GenBank/DDBJ databases">
        <title>Paenibacillus species isolates.</title>
        <authorList>
            <person name="Beno S.M."/>
        </authorList>
    </citation>
    <scope>NUCLEOTIDE SEQUENCE [LARGE SCALE GENOMIC DNA]</scope>
    <source>
        <strain evidence="8 10">FSL H7-0443</strain>
        <strain evidence="7 9">FSL R5-0923</strain>
    </source>
</reference>
<dbReference type="SMART" id="SM00342">
    <property type="entry name" value="HTH_ARAC"/>
    <property type="match status" value="1"/>
</dbReference>
<dbReference type="Proteomes" id="UP000187425">
    <property type="component" value="Unassembled WGS sequence"/>
</dbReference>
<dbReference type="CDD" id="cd17536">
    <property type="entry name" value="REC_YesN-like"/>
    <property type="match status" value="1"/>
</dbReference>
<evidence type="ECO:0000259" key="5">
    <source>
        <dbReference type="PROSITE" id="PS01124"/>
    </source>
</evidence>
<dbReference type="InterPro" id="IPR011006">
    <property type="entry name" value="CheY-like_superfamily"/>
</dbReference>
<evidence type="ECO:0000256" key="2">
    <source>
        <dbReference type="ARBA" id="ARBA00023125"/>
    </source>
</evidence>
<evidence type="ECO:0000313" key="8">
    <source>
        <dbReference type="EMBL" id="OME74797.1"/>
    </source>
</evidence>
<dbReference type="SUPFAM" id="SSF52172">
    <property type="entry name" value="CheY-like"/>
    <property type="match status" value="1"/>
</dbReference>
<keyword evidence="4" id="KW-0597">Phosphoprotein</keyword>
<dbReference type="Pfam" id="PF12833">
    <property type="entry name" value="HTH_18"/>
    <property type="match status" value="1"/>
</dbReference>
<keyword evidence="3" id="KW-0804">Transcription</keyword>
<dbReference type="InterPro" id="IPR020449">
    <property type="entry name" value="Tscrpt_reg_AraC-type_HTH"/>
</dbReference>
<sequence length="542" mass="62788">MKFKALIVDDEPLARLALREYISIASTDFEIAGEAGDGKEALNMLKIHQDVDLVLADIQMPNMNGVELLEALNNTTFSNQPLTIMLSAYGDYSFVRDSFVLGAFDYIVKAKLDETYIAPVLTKTVDELKRRQSSSKTVSTLEDVEASICSVLHRLCLSDSLEVTDDDITPSLELVRKHMGEKNLEVALLRLSDTVQFEDSHRMIMQTIRTVTNRSRSEGICKVCRYDDRHYVLFFSFPEQCSIIAIRRLTDIILSEVSMRLKQFINLKLSMGISDIVDGHQQWNRLFRQAERLAGLSFYQGYNRLYYPEAERRPSIKESDWKEAWYLARTEMLKSLSDPDLMKWQEVYEHCCSLLIQRYPCSPELIKSDVVDMTWEASALIYQKGVSWEKLHDKLPYPITDHIYKQETWENTVHWCRLFLEHLHQKLHPKDQPKECFLSPVVAKTKELIEKNFNEDVHLSNISQIVGVSESYLSKQFSKEIGVNFIQFLTNLRIEKAKKALESGMKIYEVSEQVGYVNPEHFSRIFKKITGISPLAYRRENE</sequence>
<dbReference type="Gene3D" id="3.40.50.2300">
    <property type="match status" value="1"/>
</dbReference>
<dbReference type="GO" id="GO:0043565">
    <property type="term" value="F:sequence-specific DNA binding"/>
    <property type="evidence" value="ECO:0007669"/>
    <property type="project" value="InterPro"/>
</dbReference>